<gene>
    <name evidence="3" type="ORF">SAMN05444407_104253</name>
</gene>
<dbReference type="EMBL" id="FRBM01000004">
    <property type="protein sequence ID" value="SHL50559.1"/>
    <property type="molecule type" value="Genomic_DNA"/>
</dbReference>
<evidence type="ECO:0000313" key="3">
    <source>
        <dbReference type="EMBL" id="SHL50559.1"/>
    </source>
</evidence>
<dbReference type="NCBIfam" id="NF045780">
    <property type="entry name" value="TrlF_fam_ATP"/>
    <property type="match status" value="1"/>
</dbReference>
<evidence type="ECO:0000313" key="4">
    <source>
        <dbReference type="Proteomes" id="UP000184069"/>
    </source>
</evidence>
<dbReference type="Proteomes" id="UP000184069">
    <property type="component" value="Unassembled WGS sequence"/>
</dbReference>
<dbReference type="SMART" id="SM00481">
    <property type="entry name" value="POLIIIAc"/>
    <property type="match status" value="1"/>
</dbReference>
<dbReference type="SUPFAM" id="SSF89550">
    <property type="entry name" value="PHP domain-like"/>
    <property type="match status" value="1"/>
</dbReference>
<proteinExistence type="predicted"/>
<dbReference type="InterPro" id="IPR027417">
    <property type="entry name" value="P-loop_NTPase"/>
</dbReference>
<feature type="domain" description="Polymerase/histidinol phosphatase N-terminal" evidence="2">
    <location>
        <begin position="12"/>
        <end position="83"/>
    </location>
</feature>
<dbReference type="RefSeq" id="WP_073300264.1">
    <property type="nucleotide sequence ID" value="NZ_FRBM01000004.1"/>
</dbReference>
<dbReference type="InterPro" id="IPR054787">
    <property type="entry name" value="TrlF_ATPase"/>
</dbReference>
<evidence type="ECO:0000256" key="1">
    <source>
        <dbReference type="SAM" id="Coils"/>
    </source>
</evidence>
<sequence>MTINRGSEWRKWDLHIHTPASYDYKDKSVTNSEIIDELKKNDISAVVITDHHIIDTERITELQKLGSEKNISIFPGIEFLSDSRGEVPIHFIAIFSEDCNLDFIWKQIESRTNISRIQGEGKAHNEVYCNILETANLIKGLGGILTIHAGKKTNGIENITNSLPHGIAQKEDIAKAIDIFEMGKESDCEGYQKHVIPHLITKIQKHIPLIICSDNHKIKEYIVKQNLWIKAQSTFEGLKQIIYEPVERVKIQKDEPDSTKLDQLIIDQVKFCSSIKHFWRNKDEKKEIEIPNLESIILKIQESNNSDLLSEEEKNLNSDFLNLEIEDKFKEEYISNITFILEGKKYSYFKFQKFTPKPICFNKNLNVIIGGKSSGKSILLYNIARTLLNTEKLGKIFKEEGKENEFNFRIKNDANLEPDLNYNFEIKTKVPNISQTRFDYNGNSILSEVIYIPQNYLIKLAEPEYYKKGESLNKLIRNLIVEKEEFRAMYNDIFIAHVKKNDETRKALIKNYFETKEAIDLLIVNLGGKGNKEDIEKVLNHNEGKILELKEKIGLNKEQIESYQIKQKEFEKIEKDESDLQSDKLVIKEFNRNSINTLKTLVKDVETLQLKTPKIKIDFIKQYEELKTILSSIEIYENNIDRENNIFQNQLKFIKNEKIKKESELKPYKQNEETEKQIKLYEDSNKIESQKLNSIIEDEKNIEQKRKDLSKIKKKIFKLYKETYLEYENIINLLIPRTESFKEENLQIKGKVKFNFPKLEKSMWDISHGKSKSYDDWNIFDKNLKATSSYPLKNFINDIQSIFEAIDNGSYKLRSSFSKEYAIDILLDDYFYDYWEVTYKGDRIGSMSTGKASFVILMIIIGLSESPSPILIDQPEDNLDNRSISDDLVKYLKKKKTERQIILVTHNANIAVNADAENIIVASQKGQSDRDNSDCPYQFDYINGALEDVKPLNKNIKSLLPNMSIREHIKDILEGGEIAFKKREEKYGF</sequence>
<accession>A0A1M7B7F5</accession>
<dbReference type="Gene3D" id="3.20.20.140">
    <property type="entry name" value="Metal-dependent hydrolases"/>
    <property type="match status" value="1"/>
</dbReference>
<organism evidence="3 4">
    <name type="scientific">Chryseobacterium contaminans</name>
    <dbReference type="NCBI Taxonomy" id="1423959"/>
    <lineage>
        <taxon>Bacteria</taxon>
        <taxon>Pseudomonadati</taxon>
        <taxon>Bacteroidota</taxon>
        <taxon>Flavobacteriia</taxon>
        <taxon>Flavobacteriales</taxon>
        <taxon>Weeksellaceae</taxon>
        <taxon>Chryseobacterium group</taxon>
        <taxon>Chryseobacterium</taxon>
    </lineage>
</organism>
<dbReference type="STRING" id="1423959.SAMN05444407_104253"/>
<reference evidence="3 4" key="1">
    <citation type="submission" date="2016-11" db="EMBL/GenBank/DDBJ databases">
        <authorList>
            <person name="Jaros S."/>
            <person name="Januszkiewicz K."/>
            <person name="Wedrychowicz H."/>
        </authorList>
    </citation>
    <scope>NUCLEOTIDE SEQUENCE [LARGE SCALE GENOMIC DNA]</scope>
    <source>
        <strain evidence="3 4">DSM 27621</strain>
    </source>
</reference>
<name>A0A1M7B7F5_9FLAO</name>
<dbReference type="AlphaFoldDB" id="A0A1M7B7F5"/>
<protein>
    <recommendedName>
        <fullName evidence="2">Polymerase/histidinol phosphatase N-terminal domain-containing protein</fullName>
    </recommendedName>
</protein>
<evidence type="ECO:0000259" key="2">
    <source>
        <dbReference type="SMART" id="SM00481"/>
    </source>
</evidence>
<dbReference type="InterPro" id="IPR016195">
    <property type="entry name" value="Pol/histidinol_Pase-like"/>
</dbReference>
<dbReference type="InterPro" id="IPR003141">
    <property type="entry name" value="Pol/His_phosphatase_N"/>
</dbReference>
<feature type="coiled-coil region" evidence="1">
    <location>
        <begin position="671"/>
        <end position="715"/>
    </location>
</feature>
<keyword evidence="1" id="KW-0175">Coiled coil</keyword>
<dbReference type="SUPFAM" id="SSF52540">
    <property type="entry name" value="P-loop containing nucleoside triphosphate hydrolases"/>
    <property type="match status" value="1"/>
</dbReference>
<dbReference type="Gene3D" id="3.40.50.300">
    <property type="entry name" value="P-loop containing nucleotide triphosphate hydrolases"/>
    <property type="match status" value="1"/>
</dbReference>